<feature type="signal peptide" evidence="1">
    <location>
        <begin position="1"/>
        <end position="18"/>
    </location>
</feature>
<dbReference type="EMBL" id="ACKQ02000003">
    <property type="protein sequence ID" value="EFK37169.1"/>
    <property type="molecule type" value="Genomic_DNA"/>
</dbReference>
<accession>A0ABN0AVQ9</accession>
<evidence type="ECO:0000256" key="1">
    <source>
        <dbReference type="SAM" id="SignalP"/>
    </source>
</evidence>
<name>A0ABN0AVQ9_CHRGE</name>
<proteinExistence type="predicted"/>
<organism evidence="2 3">
    <name type="scientific">Chryseobacterium gleum ATCC 35910</name>
    <dbReference type="NCBI Taxonomy" id="525257"/>
    <lineage>
        <taxon>Bacteria</taxon>
        <taxon>Pseudomonadati</taxon>
        <taxon>Bacteroidota</taxon>
        <taxon>Flavobacteriia</taxon>
        <taxon>Flavobacteriales</taxon>
        <taxon>Weeksellaceae</taxon>
        <taxon>Chryseobacterium group</taxon>
        <taxon>Chryseobacterium</taxon>
    </lineage>
</organism>
<gene>
    <name evidence="2" type="ORF">HMPREF0204_11015</name>
</gene>
<comment type="caution">
    <text evidence="2">The sequence shown here is derived from an EMBL/GenBank/DDBJ whole genome shotgun (WGS) entry which is preliminary data.</text>
</comment>
<evidence type="ECO:0008006" key="4">
    <source>
        <dbReference type="Google" id="ProtNLM"/>
    </source>
</evidence>
<reference evidence="2" key="1">
    <citation type="submission" date="2010-06" db="EMBL/GenBank/DDBJ databases">
        <authorList>
            <person name="Muzny D."/>
            <person name="Qin X."/>
            <person name="Buhay C."/>
            <person name="Dugan-Rocha S."/>
            <person name="Ding Y."/>
            <person name="Chen G."/>
            <person name="Hawes A."/>
            <person name="Holder M."/>
            <person name="Jhangiani S."/>
            <person name="Johnson A."/>
            <person name="Khan Z."/>
            <person name="Li Z."/>
            <person name="Liu W."/>
            <person name="Liu X."/>
            <person name="Perez L."/>
            <person name="Shen H."/>
            <person name="Wang Q."/>
            <person name="Watt J."/>
            <person name="Xi L."/>
            <person name="Xin Y."/>
            <person name="Zhou J."/>
            <person name="Deng J."/>
            <person name="Jiang H."/>
            <person name="Liu Y."/>
            <person name="Qu J."/>
            <person name="Song X.-Z."/>
            <person name="Zhang L."/>
            <person name="Villasana D."/>
            <person name="Johnson A."/>
            <person name="Liu J."/>
            <person name="Liyanage D."/>
            <person name="Lorensuhewa L."/>
            <person name="Robinson T."/>
            <person name="Song A."/>
            <person name="Song B.-B."/>
            <person name="Dinh H."/>
            <person name="Thornton R."/>
            <person name="Coyle M."/>
            <person name="Francisco L."/>
            <person name="Jackson L."/>
            <person name="Javaid M."/>
            <person name="Korchina V."/>
            <person name="Kovar C."/>
            <person name="Mata R."/>
            <person name="Mathew T."/>
            <person name="Ngo R."/>
            <person name="Nguyen L."/>
            <person name="Nguyen N."/>
            <person name="Okwuonu G."/>
            <person name="Ongeri F."/>
            <person name="Pham C."/>
            <person name="Simmons D."/>
            <person name="Wilczek-Boney K."/>
            <person name="Hale W."/>
            <person name="Jakkamsetti A."/>
            <person name="Pham P."/>
            <person name="Ruth R."/>
            <person name="San Lucas F."/>
            <person name="Warren J."/>
            <person name="Zhang J."/>
            <person name="Zhao Z."/>
            <person name="Zhou C."/>
            <person name="Zhu D."/>
            <person name="Lee S."/>
            <person name="Bess C."/>
            <person name="Blankenburg K."/>
            <person name="Forbes L."/>
            <person name="Fu Q."/>
            <person name="Gubbala S."/>
            <person name="Hirani K."/>
            <person name="Jayaseelan J.C."/>
            <person name="Lara F."/>
            <person name="Munidasa M."/>
            <person name="Palculict T."/>
            <person name="Patil S."/>
            <person name="Pu L.-L."/>
            <person name="Saada N."/>
            <person name="Tang L."/>
            <person name="Weissenberger G."/>
            <person name="Zhu Y."/>
            <person name="Hemphill L."/>
            <person name="Shang Y."/>
            <person name="Youmans B."/>
            <person name="Ayvaz T."/>
            <person name="Ross M."/>
            <person name="Santibanez J."/>
            <person name="Aqrawi P."/>
            <person name="Gross S."/>
            <person name="Joshi V."/>
            <person name="Fowler G."/>
            <person name="Nazareth L."/>
            <person name="Reid J."/>
            <person name="Worley K."/>
            <person name="Petrosino J."/>
            <person name="Highlander S."/>
            <person name="Gibbs R."/>
        </authorList>
    </citation>
    <scope>NUCLEOTIDE SEQUENCE [LARGE SCALE GENOMIC DNA]</scope>
    <source>
        <strain evidence="2">ATCC 35910</strain>
    </source>
</reference>
<dbReference type="Proteomes" id="UP000002969">
    <property type="component" value="Unassembled WGS sequence"/>
</dbReference>
<feature type="chain" id="PRO_5045787690" description="DUF4468 domain-containing protein" evidence="1">
    <location>
        <begin position="19"/>
        <end position="207"/>
    </location>
</feature>
<sequence length="207" mass="24131">MKKLLLLVFLVIMTTAFGQEKMKIVAGSLGVLKDQTEVNVEVKFENVLFMKENITEAQYLENRKKQVIENPKRGEEAWKKWIEEWEKYKKEYYVDYFAKGLNKTYKNISFKKDAAAKYTLLVETNWIFPGWHAGITAMTAEITGKIKLVETDNPSTVLAEIELKKFDKFVQNEEFVMEYGRIASAYESVGRYLGREIKKSLKIKKTV</sequence>
<evidence type="ECO:0000313" key="2">
    <source>
        <dbReference type="EMBL" id="EFK37169.1"/>
    </source>
</evidence>
<keyword evidence="3" id="KW-1185">Reference proteome</keyword>
<dbReference type="RefSeq" id="WP_002983764.1">
    <property type="nucleotide sequence ID" value="NZ_GL379784.1"/>
</dbReference>
<evidence type="ECO:0000313" key="3">
    <source>
        <dbReference type="Proteomes" id="UP000002969"/>
    </source>
</evidence>
<protein>
    <recommendedName>
        <fullName evidence="4">DUF4468 domain-containing protein</fullName>
    </recommendedName>
</protein>
<keyword evidence="1" id="KW-0732">Signal</keyword>